<organism evidence="1 2">
    <name type="scientific">Obba rivulosa</name>
    <dbReference type="NCBI Taxonomy" id="1052685"/>
    <lineage>
        <taxon>Eukaryota</taxon>
        <taxon>Fungi</taxon>
        <taxon>Dikarya</taxon>
        <taxon>Basidiomycota</taxon>
        <taxon>Agaricomycotina</taxon>
        <taxon>Agaricomycetes</taxon>
        <taxon>Polyporales</taxon>
        <taxon>Gelatoporiaceae</taxon>
        <taxon>Obba</taxon>
    </lineage>
</organism>
<dbReference type="Proteomes" id="UP000250043">
    <property type="component" value="Unassembled WGS sequence"/>
</dbReference>
<gene>
    <name evidence="1" type="ORF">OBBRIDRAFT_729172</name>
</gene>
<proteinExistence type="predicted"/>
<reference evidence="1 2" key="1">
    <citation type="submission" date="2016-07" db="EMBL/GenBank/DDBJ databases">
        <title>Draft genome of the white-rot fungus Obba rivulosa 3A-2.</title>
        <authorList>
            <consortium name="DOE Joint Genome Institute"/>
            <person name="Miettinen O."/>
            <person name="Riley R."/>
            <person name="Acob R."/>
            <person name="Barry K."/>
            <person name="Cullen D."/>
            <person name="De Vries R."/>
            <person name="Hainaut M."/>
            <person name="Hatakka A."/>
            <person name="Henrissat B."/>
            <person name="Hilden K."/>
            <person name="Kuo R."/>
            <person name="Labutti K."/>
            <person name="Lipzen A."/>
            <person name="Makela M.R."/>
            <person name="Sandor L."/>
            <person name="Spatafora J.W."/>
            <person name="Grigoriev I.V."/>
            <person name="Hibbett D.S."/>
        </authorList>
    </citation>
    <scope>NUCLEOTIDE SEQUENCE [LARGE SCALE GENOMIC DNA]</scope>
    <source>
        <strain evidence="1 2">3A-2</strain>
    </source>
</reference>
<dbReference type="OrthoDB" id="270763at2759"/>
<evidence type="ECO:0000313" key="2">
    <source>
        <dbReference type="Proteomes" id="UP000250043"/>
    </source>
</evidence>
<dbReference type="AlphaFoldDB" id="A0A8E2DNS7"/>
<evidence type="ECO:0000313" key="1">
    <source>
        <dbReference type="EMBL" id="OCH91228.1"/>
    </source>
</evidence>
<sequence length="375" mass="42569">MPDLPEDLTAILLEQVYYAANFRPDVATLKSCALVSSSWSAQSQKLLFRSIRFHNNPHDNRKLQHFLGAIDPLSERGRYLGSCVRTIDIHVSERGTVHCSVLDFRFILENCPRLYEVILSIDMHQFDDTTMDALRTISADSGRGAIRALTLRCGVQSPILYQLLQLWPTVQFLRIATELAAPPPSQPLTAQFYELVLFRVPTQAPFTWLLSNSLQSLEIVDFRELPEKCMDHLLESLGPRLRSLRLLRYNSRAAAVVKFFTKLEELVLFQLSSFLGLENLPQTLEHLSFRNFPWSSSPSLQSVISAIDTLPQLRIVSCDSSTKDHPDFPLLSLKCSERNIKLLTDASPLFVSLEDPVPVVRFPRRKSVANFALMN</sequence>
<dbReference type="EMBL" id="KV722389">
    <property type="protein sequence ID" value="OCH91228.1"/>
    <property type="molecule type" value="Genomic_DNA"/>
</dbReference>
<dbReference type="Gene3D" id="3.80.10.10">
    <property type="entry name" value="Ribonuclease Inhibitor"/>
    <property type="match status" value="1"/>
</dbReference>
<protein>
    <recommendedName>
        <fullName evidence="3">F-box domain-containing protein</fullName>
    </recommendedName>
</protein>
<dbReference type="InterPro" id="IPR032675">
    <property type="entry name" value="LRR_dom_sf"/>
</dbReference>
<name>A0A8E2DNS7_9APHY</name>
<keyword evidence="2" id="KW-1185">Reference proteome</keyword>
<accession>A0A8E2DNS7</accession>
<evidence type="ECO:0008006" key="3">
    <source>
        <dbReference type="Google" id="ProtNLM"/>
    </source>
</evidence>